<dbReference type="Proteomes" id="UP000245207">
    <property type="component" value="Unassembled WGS sequence"/>
</dbReference>
<keyword evidence="3" id="KW-1185">Reference proteome</keyword>
<dbReference type="AlphaFoldDB" id="A0A2U1QGJ9"/>
<feature type="compositionally biased region" description="Polar residues" evidence="1">
    <location>
        <begin position="91"/>
        <end position="101"/>
    </location>
</feature>
<sequence length="101" mass="11705">METHQRKRKERDSNPFYGTFFIGGMRKLAKLTHFFDRIIIDVKEVKEVPLRQPDESSTKKDPPCGAPFLELFGHAILIEDKEPNAFRPRRSSQSFRGTGRA</sequence>
<evidence type="ECO:0000256" key="1">
    <source>
        <dbReference type="SAM" id="MobiDB-lite"/>
    </source>
</evidence>
<evidence type="ECO:0000313" key="3">
    <source>
        <dbReference type="Proteomes" id="UP000245207"/>
    </source>
</evidence>
<name>A0A2U1QGJ9_ARTAN</name>
<comment type="caution">
    <text evidence="2">The sequence shown here is derived from an EMBL/GenBank/DDBJ whole genome shotgun (WGS) entry which is preliminary data.</text>
</comment>
<proteinExistence type="predicted"/>
<dbReference type="EMBL" id="PKPP01000141">
    <property type="protein sequence ID" value="PWA97149.1"/>
    <property type="molecule type" value="Genomic_DNA"/>
</dbReference>
<gene>
    <name evidence="2" type="ORF">CTI12_AA032740</name>
</gene>
<feature type="region of interest" description="Disordered" evidence="1">
    <location>
        <begin position="82"/>
        <end position="101"/>
    </location>
</feature>
<evidence type="ECO:0000313" key="2">
    <source>
        <dbReference type="EMBL" id="PWA97149.1"/>
    </source>
</evidence>
<organism evidence="2 3">
    <name type="scientific">Artemisia annua</name>
    <name type="common">Sweet wormwood</name>
    <dbReference type="NCBI Taxonomy" id="35608"/>
    <lineage>
        <taxon>Eukaryota</taxon>
        <taxon>Viridiplantae</taxon>
        <taxon>Streptophyta</taxon>
        <taxon>Embryophyta</taxon>
        <taxon>Tracheophyta</taxon>
        <taxon>Spermatophyta</taxon>
        <taxon>Magnoliopsida</taxon>
        <taxon>eudicotyledons</taxon>
        <taxon>Gunneridae</taxon>
        <taxon>Pentapetalae</taxon>
        <taxon>asterids</taxon>
        <taxon>campanulids</taxon>
        <taxon>Asterales</taxon>
        <taxon>Asteraceae</taxon>
        <taxon>Asteroideae</taxon>
        <taxon>Anthemideae</taxon>
        <taxon>Artemisiinae</taxon>
        <taxon>Artemisia</taxon>
    </lineage>
</organism>
<protein>
    <submittedName>
        <fullName evidence="2">NADH dehydrogenase, chloroplast</fullName>
    </submittedName>
</protein>
<accession>A0A2U1QGJ9</accession>
<reference evidence="2 3" key="1">
    <citation type="journal article" date="2018" name="Mol. Plant">
        <title>The genome of Artemisia annua provides insight into the evolution of Asteraceae family and artemisinin biosynthesis.</title>
        <authorList>
            <person name="Shen Q."/>
            <person name="Zhang L."/>
            <person name="Liao Z."/>
            <person name="Wang S."/>
            <person name="Yan T."/>
            <person name="Shi P."/>
            <person name="Liu M."/>
            <person name="Fu X."/>
            <person name="Pan Q."/>
            <person name="Wang Y."/>
            <person name="Lv Z."/>
            <person name="Lu X."/>
            <person name="Zhang F."/>
            <person name="Jiang W."/>
            <person name="Ma Y."/>
            <person name="Chen M."/>
            <person name="Hao X."/>
            <person name="Li L."/>
            <person name="Tang Y."/>
            <person name="Lv G."/>
            <person name="Zhou Y."/>
            <person name="Sun X."/>
            <person name="Brodelius P.E."/>
            <person name="Rose J.K.C."/>
            <person name="Tang K."/>
        </authorList>
    </citation>
    <scope>NUCLEOTIDE SEQUENCE [LARGE SCALE GENOMIC DNA]</scope>
    <source>
        <strain evidence="3">cv. Huhao1</strain>
        <tissue evidence="2">Leaf</tissue>
    </source>
</reference>